<dbReference type="InterPro" id="IPR014729">
    <property type="entry name" value="Rossmann-like_a/b/a_fold"/>
</dbReference>
<keyword evidence="4" id="KW-1185">Reference proteome</keyword>
<evidence type="ECO:0000313" key="3">
    <source>
        <dbReference type="EMBL" id="GAA0728180.1"/>
    </source>
</evidence>
<dbReference type="Pfam" id="PF01171">
    <property type="entry name" value="ATP_bind_3"/>
    <property type="match status" value="1"/>
</dbReference>
<gene>
    <name evidence="3" type="ORF">GCM10008905_26720</name>
</gene>
<dbReference type="EMBL" id="BAAACF010000003">
    <property type="protein sequence ID" value="GAA0728180.1"/>
    <property type="molecule type" value="Genomic_DNA"/>
</dbReference>
<reference evidence="4" key="1">
    <citation type="journal article" date="2019" name="Int. J. Syst. Evol. Microbiol.">
        <title>The Global Catalogue of Microorganisms (GCM) 10K type strain sequencing project: providing services to taxonomists for standard genome sequencing and annotation.</title>
        <authorList>
            <consortium name="The Broad Institute Genomics Platform"/>
            <consortium name="The Broad Institute Genome Sequencing Center for Infectious Disease"/>
            <person name="Wu L."/>
            <person name="Ma J."/>
        </authorList>
    </citation>
    <scope>NUCLEOTIDE SEQUENCE [LARGE SCALE GENOMIC DNA]</scope>
    <source>
        <strain evidence="4">JCM 1405</strain>
    </source>
</reference>
<proteinExistence type="predicted"/>
<accession>A0ABP3UE31</accession>
<evidence type="ECO:0000313" key="4">
    <source>
        <dbReference type="Proteomes" id="UP001500339"/>
    </source>
</evidence>
<sequence length="239" mass="27221">MQKLLSKLRRAVNDFKLIESGDKVAIGLSGGKDSLTLLHLLSRYRTFSPEPFELIVITIDPKTGADFSPLEKLCNELNVPFYLIESNIKEIVFDIRKEKNPCSLCANLRRGVLNEKAKDLGCTKIALGHHKNDAIETLLMSMFYEGRINSFSPKTYLSRKDITVIRPMVYIDELEIKSTAAKYEFPIIHNPCPANGLTKRQYMKDLTYALEKDIPGLKDHLLGALMNIEQLNIWDKSKF</sequence>
<dbReference type="CDD" id="cd24138">
    <property type="entry name" value="TtcA-like"/>
    <property type="match status" value="1"/>
</dbReference>
<dbReference type="InterPro" id="IPR035107">
    <property type="entry name" value="tRNA_thiolation_TtcA_Ctu1"/>
</dbReference>
<dbReference type="Gene3D" id="3.40.50.620">
    <property type="entry name" value="HUPs"/>
    <property type="match status" value="1"/>
</dbReference>
<keyword evidence="1" id="KW-0808">Transferase</keyword>
<dbReference type="PANTHER" id="PTHR43686">
    <property type="entry name" value="SULFURTRANSFERASE-RELATED"/>
    <property type="match status" value="1"/>
</dbReference>
<organism evidence="3 4">
    <name type="scientific">Clostridium malenominatum</name>
    <dbReference type="NCBI Taxonomy" id="1539"/>
    <lineage>
        <taxon>Bacteria</taxon>
        <taxon>Bacillati</taxon>
        <taxon>Bacillota</taxon>
        <taxon>Clostridia</taxon>
        <taxon>Eubacteriales</taxon>
        <taxon>Clostridiaceae</taxon>
        <taxon>Clostridium</taxon>
    </lineage>
</organism>
<name>A0ABP3UE31_9CLOT</name>
<dbReference type="InterPro" id="IPR011063">
    <property type="entry name" value="TilS/TtcA_N"/>
</dbReference>
<protein>
    <submittedName>
        <fullName evidence="3">tRNA 2-thiocytidine(32) synthetase TtcA</fullName>
    </submittedName>
</protein>
<dbReference type="Proteomes" id="UP001500339">
    <property type="component" value="Unassembled WGS sequence"/>
</dbReference>
<dbReference type="RefSeq" id="WP_343770420.1">
    <property type="nucleotide sequence ID" value="NZ_BAAACF010000003.1"/>
</dbReference>
<comment type="caution">
    <text evidence="3">The sequence shown here is derived from an EMBL/GenBank/DDBJ whole genome shotgun (WGS) entry which is preliminary data.</text>
</comment>
<dbReference type="PANTHER" id="PTHR43686:SF1">
    <property type="entry name" value="AMINOTRAN_5 DOMAIN-CONTAINING PROTEIN"/>
    <property type="match status" value="1"/>
</dbReference>
<dbReference type="SUPFAM" id="SSF52402">
    <property type="entry name" value="Adenine nucleotide alpha hydrolases-like"/>
    <property type="match status" value="1"/>
</dbReference>
<feature type="domain" description="tRNA(Ile)-lysidine/2-thiocytidine synthase N-terminal" evidence="2">
    <location>
        <begin position="23"/>
        <end position="190"/>
    </location>
</feature>
<evidence type="ECO:0000256" key="1">
    <source>
        <dbReference type="ARBA" id="ARBA00022679"/>
    </source>
</evidence>
<evidence type="ECO:0000259" key="2">
    <source>
        <dbReference type="Pfam" id="PF01171"/>
    </source>
</evidence>
<dbReference type="PIRSF" id="PIRSF004976">
    <property type="entry name" value="ATPase_YdaO"/>
    <property type="match status" value="1"/>
</dbReference>